<proteinExistence type="predicted"/>
<organism evidence="1 2">
    <name type="scientific">Clytia hemisphaerica</name>
    <dbReference type="NCBI Taxonomy" id="252671"/>
    <lineage>
        <taxon>Eukaryota</taxon>
        <taxon>Metazoa</taxon>
        <taxon>Cnidaria</taxon>
        <taxon>Hydrozoa</taxon>
        <taxon>Hydroidolina</taxon>
        <taxon>Leptothecata</taxon>
        <taxon>Obeliida</taxon>
        <taxon>Clytiidae</taxon>
        <taxon>Clytia</taxon>
    </lineage>
</organism>
<keyword evidence="2" id="KW-1185">Reference proteome</keyword>
<dbReference type="EnsemblMetazoa" id="CLYHEMT006682.1">
    <property type="protein sequence ID" value="CLYHEMP006682.1"/>
    <property type="gene ID" value="CLYHEMG006682"/>
</dbReference>
<accession>A0A7M5V619</accession>
<evidence type="ECO:0000313" key="2">
    <source>
        <dbReference type="Proteomes" id="UP000594262"/>
    </source>
</evidence>
<reference evidence="1" key="1">
    <citation type="submission" date="2021-01" db="UniProtKB">
        <authorList>
            <consortium name="EnsemblMetazoa"/>
        </authorList>
    </citation>
    <scope>IDENTIFICATION</scope>
</reference>
<dbReference type="AlphaFoldDB" id="A0A7M5V619"/>
<protein>
    <submittedName>
        <fullName evidence="1">Uncharacterized protein</fullName>
    </submittedName>
</protein>
<sequence length="422" mass="49697">MDSEKRSYFVPPSTDIEKIEPLFIDDGHNRFLENNFDATGKYHLITFRGRKTEDITICVVSFNQNKKTLQNKSIIISSPSQQNSCWNFDFVGKKFIRARKSENDILIHFIDISQMIDVNFQTIRLETSVEPDMTITYNEKETPQKYLLKHFHRHGKTTFLLIVFGYGKTHYIDFAVADKNNLRHSKRIHVCFPEALDSLSISDFCEARYFCERFFIIRYNPLKIWSYEYETSECHVYTASDIDDEFIDPVEIYNANDLPFLCVTDYLENNTPSINVYLLKDGMSRKLYKVRNKTFETIDLEFDNLVRRFGMLLLQLLRIDNDEFLHLIDAKTSEVVHEGIQHGFLTYINDQKKSIVNWNLEEIGVVYIKDMTDSFYFQLVKTNIFKSKSLKHLAALAVLTNFSNSYILRQNIPRILFDYMGI</sequence>
<dbReference type="Proteomes" id="UP000594262">
    <property type="component" value="Unplaced"/>
</dbReference>
<evidence type="ECO:0000313" key="1">
    <source>
        <dbReference type="EnsemblMetazoa" id="CLYHEMP006682.1"/>
    </source>
</evidence>
<name>A0A7M5V619_9CNID</name>